<reference evidence="1" key="1">
    <citation type="submission" date="2014-11" db="EMBL/GenBank/DDBJ databases">
        <authorList>
            <person name="Amaro Gonzalez C."/>
        </authorList>
    </citation>
    <scope>NUCLEOTIDE SEQUENCE</scope>
</reference>
<evidence type="ECO:0000313" key="1">
    <source>
        <dbReference type="EMBL" id="JAH01292.1"/>
    </source>
</evidence>
<dbReference type="AlphaFoldDB" id="A0A0E9PAL2"/>
<accession>A0A0E9PAL2</accession>
<protein>
    <submittedName>
        <fullName evidence="1">Uncharacterized protein</fullName>
    </submittedName>
</protein>
<proteinExistence type="predicted"/>
<dbReference type="EMBL" id="GBXM01107285">
    <property type="protein sequence ID" value="JAH01292.1"/>
    <property type="molecule type" value="Transcribed_RNA"/>
</dbReference>
<sequence length="35" mass="4027">MLNMIFDIHTIKTGKKYKLSTNVVSSPQQPVMCWS</sequence>
<name>A0A0E9PAL2_ANGAN</name>
<organism evidence="1">
    <name type="scientific">Anguilla anguilla</name>
    <name type="common">European freshwater eel</name>
    <name type="synonym">Muraena anguilla</name>
    <dbReference type="NCBI Taxonomy" id="7936"/>
    <lineage>
        <taxon>Eukaryota</taxon>
        <taxon>Metazoa</taxon>
        <taxon>Chordata</taxon>
        <taxon>Craniata</taxon>
        <taxon>Vertebrata</taxon>
        <taxon>Euteleostomi</taxon>
        <taxon>Actinopterygii</taxon>
        <taxon>Neopterygii</taxon>
        <taxon>Teleostei</taxon>
        <taxon>Anguilliformes</taxon>
        <taxon>Anguillidae</taxon>
        <taxon>Anguilla</taxon>
    </lineage>
</organism>
<reference evidence="1" key="2">
    <citation type="journal article" date="2015" name="Fish Shellfish Immunol.">
        <title>Early steps in the European eel (Anguilla anguilla)-Vibrio vulnificus interaction in the gills: Role of the RtxA13 toxin.</title>
        <authorList>
            <person name="Callol A."/>
            <person name="Pajuelo D."/>
            <person name="Ebbesson L."/>
            <person name="Teles M."/>
            <person name="MacKenzie S."/>
            <person name="Amaro C."/>
        </authorList>
    </citation>
    <scope>NUCLEOTIDE SEQUENCE</scope>
</reference>